<keyword evidence="3" id="KW-0175">Coiled coil</keyword>
<dbReference type="GO" id="GO:0050821">
    <property type="term" value="P:protein stabilization"/>
    <property type="evidence" value="ECO:0007669"/>
    <property type="project" value="TreeGrafter"/>
</dbReference>
<evidence type="ECO:0008006" key="5">
    <source>
        <dbReference type="Google" id="ProtNLM"/>
    </source>
</evidence>
<evidence type="ECO:0000313" key="4">
    <source>
        <dbReference type="EMBL" id="SUS07367.1"/>
    </source>
</evidence>
<protein>
    <recommendedName>
        <fullName evidence="5">Periplasmic chaperone for outer membrane proteins Skp</fullName>
    </recommendedName>
</protein>
<dbReference type="EMBL" id="UIDG01000357">
    <property type="protein sequence ID" value="SUS07367.1"/>
    <property type="molecule type" value="Genomic_DNA"/>
</dbReference>
<accession>A0A380TH72</accession>
<dbReference type="PANTHER" id="PTHR35089:SF1">
    <property type="entry name" value="CHAPERONE PROTEIN SKP"/>
    <property type="match status" value="1"/>
</dbReference>
<dbReference type="Gene3D" id="3.30.910.20">
    <property type="entry name" value="Skp domain"/>
    <property type="match status" value="1"/>
</dbReference>
<dbReference type="SMART" id="SM00935">
    <property type="entry name" value="OmpH"/>
    <property type="match status" value="1"/>
</dbReference>
<dbReference type="AlphaFoldDB" id="A0A380TH72"/>
<sequence length="191" mass="21024">MVRWSWLFALLLLATPAAGAEPGVSAAPRIGAADASPVIAVVDFAAVRRDASAAKAIAQKLETFVSAYQSDVEREESALRGAQEALKRKQAALPSEAYAVERRSWEQAVADAQRRFMRRRQAMDEARAQAWQQVNEALSTVIRGLAAERNLQIVLRKDQAFWVAAELDVTDEVLNRLNQILPTVEIQAIEG</sequence>
<organism evidence="4">
    <name type="scientific">metagenome</name>
    <dbReference type="NCBI Taxonomy" id="256318"/>
    <lineage>
        <taxon>unclassified sequences</taxon>
        <taxon>metagenomes</taxon>
    </lineage>
</organism>
<feature type="coiled-coil region" evidence="3">
    <location>
        <begin position="65"/>
        <end position="92"/>
    </location>
</feature>
<proteinExistence type="inferred from homology"/>
<dbReference type="Pfam" id="PF03938">
    <property type="entry name" value="OmpH"/>
    <property type="match status" value="1"/>
</dbReference>
<evidence type="ECO:0000256" key="1">
    <source>
        <dbReference type="ARBA" id="ARBA00009091"/>
    </source>
</evidence>
<reference evidence="4" key="1">
    <citation type="submission" date="2018-07" db="EMBL/GenBank/DDBJ databases">
        <authorList>
            <person name="Quirk P.G."/>
            <person name="Krulwich T.A."/>
        </authorList>
    </citation>
    <scope>NUCLEOTIDE SEQUENCE</scope>
</reference>
<dbReference type="InterPro" id="IPR024930">
    <property type="entry name" value="Skp_dom_sf"/>
</dbReference>
<keyword evidence="2" id="KW-0732">Signal</keyword>
<name>A0A380TH72_9ZZZZ</name>
<comment type="similarity">
    <text evidence="1">Belongs to the Skp family.</text>
</comment>
<dbReference type="GO" id="GO:0005829">
    <property type="term" value="C:cytosol"/>
    <property type="evidence" value="ECO:0007669"/>
    <property type="project" value="TreeGrafter"/>
</dbReference>
<dbReference type="GO" id="GO:0051082">
    <property type="term" value="F:unfolded protein binding"/>
    <property type="evidence" value="ECO:0007669"/>
    <property type="project" value="InterPro"/>
</dbReference>
<evidence type="ECO:0000256" key="2">
    <source>
        <dbReference type="ARBA" id="ARBA00022729"/>
    </source>
</evidence>
<dbReference type="SUPFAM" id="SSF111384">
    <property type="entry name" value="OmpH-like"/>
    <property type="match status" value="1"/>
</dbReference>
<dbReference type="PANTHER" id="PTHR35089">
    <property type="entry name" value="CHAPERONE PROTEIN SKP"/>
    <property type="match status" value="1"/>
</dbReference>
<dbReference type="InterPro" id="IPR005632">
    <property type="entry name" value="Chaperone_Skp"/>
</dbReference>
<evidence type="ECO:0000256" key="3">
    <source>
        <dbReference type="SAM" id="Coils"/>
    </source>
</evidence>
<gene>
    <name evidence="4" type="ORF">DF3PB_420015</name>
</gene>